<dbReference type="Proteomes" id="UP000799776">
    <property type="component" value="Unassembled WGS sequence"/>
</dbReference>
<dbReference type="EMBL" id="ML978711">
    <property type="protein sequence ID" value="KAF2092205.1"/>
    <property type="molecule type" value="Genomic_DNA"/>
</dbReference>
<sequence length="168" mass="20067">MVEVSAARELIPVGERTTMRWMKVHWHEVLWQAIACRVFTEDELDSAKAWDERLFRIGDAEDRAFRREFLNHARVADLMIMAWEKRISDPDPFAVTPEYMWNFEPYWFRSVEYGWHIAIRFPRIDRPLRDDETDYDRTPNTSDFNPDTEDEETSETSDIEMIDLTGVS</sequence>
<accession>A0A9P4I3S9</accession>
<evidence type="ECO:0000313" key="2">
    <source>
        <dbReference type="EMBL" id="KAF2092205.1"/>
    </source>
</evidence>
<comment type="caution">
    <text evidence="2">The sequence shown here is derived from an EMBL/GenBank/DDBJ whole genome shotgun (WGS) entry which is preliminary data.</text>
</comment>
<reference evidence="2" key="1">
    <citation type="journal article" date="2020" name="Stud. Mycol.">
        <title>101 Dothideomycetes genomes: a test case for predicting lifestyles and emergence of pathogens.</title>
        <authorList>
            <person name="Haridas S."/>
            <person name="Albert R."/>
            <person name="Binder M."/>
            <person name="Bloem J."/>
            <person name="Labutti K."/>
            <person name="Salamov A."/>
            <person name="Andreopoulos B."/>
            <person name="Baker S."/>
            <person name="Barry K."/>
            <person name="Bills G."/>
            <person name="Bluhm B."/>
            <person name="Cannon C."/>
            <person name="Castanera R."/>
            <person name="Culley D."/>
            <person name="Daum C."/>
            <person name="Ezra D."/>
            <person name="Gonzalez J."/>
            <person name="Henrissat B."/>
            <person name="Kuo A."/>
            <person name="Liang C."/>
            <person name="Lipzen A."/>
            <person name="Lutzoni F."/>
            <person name="Magnuson J."/>
            <person name="Mondo S."/>
            <person name="Nolan M."/>
            <person name="Ohm R."/>
            <person name="Pangilinan J."/>
            <person name="Park H.-J."/>
            <person name="Ramirez L."/>
            <person name="Alfaro M."/>
            <person name="Sun H."/>
            <person name="Tritt A."/>
            <person name="Yoshinaga Y."/>
            <person name="Zwiers L.-H."/>
            <person name="Turgeon B."/>
            <person name="Goodwin S."/>
            <person name="Spatafora J."/>
            <person name="Crous P."/>
            <person name="Grigoriev I."/>
        </authorList>
    </citation>
    <scope>NUCLEOTIDE SEQUENCE</scope>
    <source>
        <strain evidence="2">CBS 121410</strain>
    </source>
</reference>
<feature type="compositionally biased region" description="Acidic residues" evidence="1">
    <location>
        <begin position="146"/>
        <end position="161"/>
    </location>
</feature>
<proteinExistence type="predicted"/>
<feature type="region of interest" description="Disordered" evidence="1">
    <location>
        <begin position="130"/>
        <end position="168"/>
    </location>
</feature>
<dbReference type="AlphaFoldDB" id="A0A9P4I3S9"/>
<organism evidence="2 3">
    <name type="scientific">Saccharata proteae CBS 121410</name>
    <dbReference type="NCBI Taxonomy" id="1314787"/>
    <lineage>
        <taxon>Eukaryota</taxon>
        <taxon>Fungi</taxon>
        <taxon>Dikarya</taxon>
        <taxon>Ascomycota</taxon>
        <taxon>Pezizomycotina</taxon>
        <taxon>Dothideomycetes</taxon>
        <taxon>Dothideomycetes incertae sedis</taxon>
        <taxon>Botryosphaeriales</taxon>
        <taxon>Saccharataceae</taxon>
        <taxon>Saccharata</taxon>
    </lineage>
</organism>
<evidence type="ECO:0000313" key="3">
    <source>
        <dbReference type="Proteomes" id="UP000799776"/>
    </source>
</evidence>
<name>A0A9P4I3S9_9PEZI</name>
<keyword evidence="3" id="KW-1185">Reference proteome</keyword>
<protein>
    <submittedName>
        <fullName evidence="2">Uncharacterized protein</fullName>
    </submittedName>
</protein>
<gene>
    <name evidence="2" type="ORF">K490DRAFT_61647</name>
</gene>
<evidence type="ECO:0000256" key="1">
    <source>
        <dbReference type="SAM" id="MobiDB-lite"/>
    </source>
</evidence>